<dbReference type="PANTHER" id="PTHR10131">
    <property type="entry name" value="TNF RECEPTOR ASSOCIATED FACTOR"/>
    <property type="match status" value="1"/>
</dbReference>
<dbReference type="SUPFAM" id="SSF49599">
    <property type="entry name" value="TRAF domain-like"/>
    <property type="match status" value="1"/>
</dbReference>
<dbReference type="Pfam" id="PF21355">
    <property type="entry name" value="TRAF-mep_MATH"/>
    <property type="match status" value="1"/>
</dbReference>
<dbReference type="EMBL" id="GG666737">
    <property type="protein sequence ID" value="EEN42266.1"/>
    <property type="molecule type" value="Genomic_DNA"/>
</dbReference>
<dbReference type="FunFam" id="2.60.210.10:FF:000035">
    <property type="entry name" value="TNF receptor-associated factor 2"/>
    <property type="match status" value="1"/>
</dbReference>
<protein>
    <recommendedName>
        <fullName evidence="1">MATH domain-containing protein</fullName>
    </recommendedName>
</protein>
<organism>
    <name type="scientific">Branchiostoma floridae</name>
    <name type="common">Florida lancelet</name>
    <name type="synonym">Amphioxus</name>
    <dbReference type="NCBI Taxonomy" id="7739"/>
    <lineage>
        <taxon>Eukaryota</taxon>
        <taxon>Metazoa</taxon>
        <taxon>Chordata</taxon>
        <taxon>Cephalochordata</taxon>
        <taxon>Leptocardii</taxon>
        <taxon>Amphioxiformes</taxon>
        <taxon>Branchiostomatidae</taxon>
        <taxon>Branchiostoma</taxon>
    </lineage>
</organism>
<reference evidence="2" key="1">
    <citation type="journal article" date="2008" name="Nature">
        <title>The amphioxus genome and the evolution of the chordate karyotype.</title>
        <authorList>
            <consortium name="US DOE Joint Genome Institute (JGI-PGF)"/>
            <person name="Putnam N.H."/>
            <person name="Butts T."/>
            <person name="Ferrier D.E.K."/>
            <person name="Furlong R.F."/>
            <person name="Hellsten U."/>
            <person name="Kawashima T."/>
            <person name="Robinson-Rechavi M."/>
            <person name="Shoguchi E."/>
            <person name="Terry A."/>
            <person name="Yu J.-K."/>
            <person name="Benito-Gutierrez E.L."/>
            <person name="Dubchak I."/>
            <person name="Garcia-Fernandez J."/>
            <person name="Gibson-Brown J.J."/>
            <person name="Grigoriev I.V."/>
            <person name="Horton A.C."/>
            <person name="de Jong P.J."/>
            <person name="Jurka J."/>
            <person name="Kapitonov V.V."/>
            <person name="Kohara Y."/>
            <person name="Kuroki Y."/>
            <person name="Lindquist E."/>
            <person name="Lucas S."/>
            <person name="Osoegawa K."/>
            <person name="Pennacchio L.A."/>
            <person name="Salamov A.A."/>
            <person name="Satou Y."/>
            <person name="Sauka-Spengler T."/>
            <person name="Schmutz J."/>
            <person name="Shin-I T."/>
            <person name="Toyoda A."/>
            <person name="Bronner-Fraser M."/>
            <person name="Fujiyama A."/>
            <person name="Holland L.Z."/>
            <person name="Holland P.W.H."/>
            <person name="Satoh N."/>
            <person name="Rokhsar D.S."/>
        </authorList>
    </citation>
    <scope>NUCLEOTIDE SEQUENCE [LARGE SCALE GENOMIC DNA]</scope>
    <source>
        <strain evidence="2">S238N-H82</strain>
        <tissue evidence="2">Testes</tissue>
    </source>
</reference>
<dbReference type="InParanoid" id="C3ZYU7"/>
<dbReference type="InterPro" id="IPR049342">
    <property type="entry name" value="TRAF1-6_MATH_dom"/>
</dbReference>
<sequence>MKSQERIIALKDVALAEPDLCITSLEMTSYDATQLWKIQDFTRKRHDAITGKTTSIYSPCFYTSRTGYKMCARIYLNGDGMGKGSHISLFFVLMRGHFDWLLRWPLV</sequence>
<feature type="domain" description="MATH" evidence="1">
    <location>
        <begin position="31"/>
        <end position="107"/>
    </location>
</feature>
<evidence type="ECO:0000313" key="2">
    <source>
        <dbReference type="EMBL" id="EEN42266.1"/>
    </source>
</evidence>
<dbReference type="PROSITE" id="PS50144">
    <property type="entry name" value="MATH"/>
    <property type="match status" value="1"/>
</dbReference>
<dbReference type="AlphaFoldDB" id="C3ZYU7"/>
<dbReference type="PANTHER" id="PTHR10131:SF138">
    <property type="entry name" value="RE66324P"/>
    <property type="match status" value="1"/>
</dbReference>
<dbReference type="InterPro" id="IPR002083">
    <property type="entry name" value="MATH/TRAF_dom"/>
</dbReference>
<dbReference type="Gene3D" id="2.60.210.10">
    <property type="entry name" value="Apoptosis, Tumor Necrosis Factor Receptor Associated Protein 2, Chain A"/>
    <property type="match status" value="1"/>
</dbReference>
<dbReference type="eggNOG" id="KOG0297">
    <property type="taxonomic scope" value="Eukaryota"/>
</dbReference>
<name>C3ZYU7_BRAFL</name>
<dbReference type="InterPro" id="IPR008974">
    <property type="entry name" value="TRAF-like"/>
</dbReference>
<proteinExistence type="predicted"/>
<gene>
    <name evidence="2" type="ORF">BRAFLDRAFT_109339</name>
</gene>
<dbReference type="STRING" id="7739.C3ZYU7"/>
<evidence type="ECO:0000259" key="1">
    <source>
        <dbReference type="PROSITE" id="PS50144"/>
    </source>
</evidence>
<accession>C3ZYU7</accession>